<dbReference type="EMBL" id="CP089982">
    <property type="protein sequence ID" value="WXA90794.1"/>
    <property type="molecule type" value="Genomic_DNA"/>
</dbReference>
<dbReference type="InterPro" id="IPR009057">
    <property type="entry name" value="Homeodomain-like_sf"/>
</dbReference>
<evidence type="ECO:0000313" key="6">
    <source>
        <dbReference type="Proteomes" id="UP001379533"/>
    </source>
</evidence>
<dbReference type="RefSeq" id="WP_394841413.1">
    <property type="nucleotide sequence ID" value="NZ_CP089982.1"/>
</dbReference>
<gene>
    <name evidence="5" type="ORF">LZC95_30615</name>
</gene>
<keyword evidence="3" id="KW-0804">Transcription</keyword>
<keyword evidence="2" id="KW-0238">DNA-binding</keyword>
<evidence type="ECO:0000256" key="3">
    <source>
        <dbReference type="ARBA" id="ARBA00023163"/>
    </source>
</evidence>
<dbReference type="Gene3D" id="1.10.10.60">
    <property type="entry name" value="Homeodomain-like"/>
    <property type="match status" value="1"/>
</dbReference>
<protein>
    <submittedName>
        <fullName evidence="5">AraC family transcriptional regulator</fullName>
    </submittedName>
</protein>
<dbReference type="PANTHER" id="PTHR46796">
    <property type="entry name" value="HTH-TYPE TRANSCRIPTIONAL ACTIVATOR RHAS-RELATED"/>
    <property type="match status" value="1"/>
</dbReference>
<accession>A0ABZ2JWF0</accession>
<dbReference type="Pfam" id="PF12833">
    <property type="entry name" value="HTH_18"/>
    <property type="match status" value="1"/>
</dbReference>
<evidence type="ECO:0000259" key="4">
    <source>
        <dbReference type="PROSITE" id="PS01124"/>
    </source>
</evidence>
<proteinExistence type="predicted"/>
<name>A0ABZ2JWF0_9BACT</name>
<evidence type="ECO:0000256" key="1">
    <source>
        <dbReference type="ARBA" id="ARBA00023015"/>
    </source>
</evidence>
<sequence>MKLASVPTVSGDGDAELPTWPPLLATRGFGARSATHMHHAMHIVLALEGSLAITAKGSAPIRAAGVLTAPDVPHALDAEGVEVLLVFLEPESDVGSALRAVLSGPVRVVSPEERDQLVGDADPMSIMQSGGVAWTERAANVLGGAPAREAPRPMHPRVRKLLKLLRTMPPESDTSLEGLAEAVSLSPGRLMHAFSDSIGVPLRPYLAWLKLQRAAAAIVSGMPLAQAAHAAGFADAAHMTRTFRRMFGMSPSVLIRG</sequence>
<reference evidence="5 6" key="1">
    <citation type="submission" date="2021-12" db="EMBL/GenBank/DDBJ databases">
        <title>Discovery of the Pendulisporaceae a myxobacterial family with distinct sporulation behavior and unique specialized metabolism.</title>
        <authorList>
            <person name="Garcia R."/>
            <person name="Popoff A."/>
            <person name="Bader C.D."/>
            <person name="Loehr J."/>
            <person name="Walesch S."/>
            <person name="Walt C."/>
            <person name="Boldt J."/>
            <person name="Bunk B."/>
            <person name="Haeckl F.J.F.P.J."/>
            <person name="Gunesch A.P."/>
            <person name="Birkelbach J."/>
            <person name="Nuebel U."/>
            <person name="Pietschmann T."/>
            <person name="Bach T."/>
            <person name="Mueller R."/>
        </authorList>
    </citation>
    <scope>NUCLEOTIDE SEQUENCE [LARGE SCALE GENOMIC DNA]</scope>
    <source>
        <strain evidence="5 6">MSr12523</strain>
    </source>
</reference>
<dbReference type="SUPFAM" id="SSF46689">
    <property type="entry name" value="Homeodomain-like"/>
    <property type="match status" value="1"/>
</dbReference>
<keyword evidence="6" id="KW-1185">Reference proteome</keyword>
<dbReference type="PROSITE" id="PS01124">
    <property type="entry name" value="HTH_ARAC_FAMILY_2"/>
    <property type="match status" value="1"/>
</dbReference>
<evidence type="ECO:0000256" key="2">
    <source>
        <dbReference type="ARBA" id="ARBA00023125"/>
    </source>
</evidence>
<feature type="domain" description="HTH araC/xylS-type" evidence="4">
    <location>
        <begin position="159"/>
        <end position="257"/>
    </location>
</feature>
<dbReference type="SMART" id="SM00342">
    <property type="entry name" value="HTH_ARAC"/>
    <property type="match status" value="1"/>
</dbReference>
<organism evidence="5 6">
    <name type="scientific">Pendulispora brunnea</name>
    <dbReference type="NCBI Taxonomy" id="2905690"/>
    <lineage>
        <taxon>Bacteria</taxon>
        <taxon>Pseudomonadati</taxon>
        <taxon>Myxococcota</taxon>
        <taxon>Myxococcia</taxon>
        <taxon>Myxococcales</taxon>
        <taxon>Sorangiineae</taxon>
        <taxon>Pendulisporaceae</taxon>
        <taxon>Pendulispora</taxon>
    </lineage>
</organism>
<dbReference type="Proteomes" id="UP001379533">
    <property type="component" value="Chromosome"/>
</dbReference>
<dbReference type="InterPro" id="IPR050204">
    <property type="entry name" value="AraC_XylS_family_regulators"/>
</dbReference>
<evidence type="ECO:0000313" key="5">
    <source>
        <dbReference type="EMBL" id="WXA90794.1"/>
    </source>
</evidence>
<keyword evidence="1" id="KW-0805">Transcription regulation</keyword>
<dbReference type="InterPro" id="IPR018060">
    <property type="entry name" value="HTH_AraC"/>
</dbReference>